<dbReference type="KEGG" id="cfi:Celf_3572"/>
<name>F4H3L5_CELFA</name>
<proteinExistence type="predicted"/>
<dbReference type="HOGENOM" id="CLU_076645_1_1_11"/>
<reference evidence="1 2" key="1">
    <citation type="submission" date="2011-04" db="EMBL/GenBank/DDBJ databases">
        <title>Complete sequence of Cellulomonas fimi ATCC 484.</title>
        <authorList>
            <consortium name="US DOE Joint Genome Institute"/>
            <person name="Lucas S."/>
            <person name="Han J."/>
            <person name="Lapidus A."/>
            <person name="Cheng J.-F."/>
            <person name="Goodwin L."/>
            <person name="Pitluck S."/>
            <person name="Peters L."/>
            <person name="Chertkov O."/>
            <person name="Detter J.C."/>
            <person name="Han C."/>
            <person name="Tapia R."/>
            <person name="Land M."/>
            <person name="Hauser L."/>
            <person name="Kyrpides N."/>
            <person name="Ivanova N."/>
            <person name="Ovchinnikova G."/>
            <person name="Pagani I."/>
            <person name="Mead D."/>
            <person name="Brumm P."/>
            <person name="Woyke T."/>
        </authorList>
    </citation>
    <scope>NUCLEOTIDE SEQUENCE [LARGE SCALE GENOMIC DNA]</scope>
    <source>
        <strain evidence="2">ATCC 484 / DSM 20113 / JCM 1341 / NBRC 15513 / NCIMB 8980 / NCTC 7547</strain>
    </source>
</reference>
<protein>
    <recommendedName>
        <fullName evidence="3">YdeI/OmpD-associated family protein</fullName>
    </recommendedName>
</protein>
<dbReference type="Proteomes" id="UP000008460">
    <property type="component" value="Chromosome"/>
</dbReference>
<dbReference type="AlphaFoldDB" id="F4H3L5"/>
<organism evidence="1 2">
    <name type="scientific">Cellulomonas fimi (strain ATCC 484 / DSM 20113 / JCM 1341 / CCUG 24087 / LMG 16345 / NBRC 15513 / NCIMB 8980 / NCTC 7547 / NRS-133)</name>
    <dbReference type="NCBI Taxonomy" id="590998"/>
    <lineage>
        <taxon>Bacteria</taxon>
        <taxon>Bacillati</taxon>
        <taxon>Actinomycetota</taxon>
        <taxon>Actinomycetes</taxon>
        <taxon>Micrococcales</taxon>
        <taxon>Cellulomonadaceae</taxon>
        <taxon>Cellulomonas</taxon>
    </lineage>
</organism>
<evidence type="ECO:0008006" key="3">
    <source>
        <dbReference type="Google" id="ProtNLM"/>
    </source>
</evidence>
<keyword evidence="2" id="KW-1185">Reference proteome</keyword>
<dbReference type="eggNOG" id="COG4430">
    <property type="taxonomic scope" value="Bacteria"/>
</dbReference>
<evidence type="ECO:0000313" key="1">
    <source>
        <dbReference type="EMBL" id="AEE47681.1"/>
    </source>
</evidence>
<accession>F4H3L5</accession>
<dbReference type="EMBL" id="CP002666">
    <property type="protein sequence ID" value="AEE47681.1"/>
    <property type="molecule type" value="Genomic_DNA"/>
</dbReference>
<dbReference type="Pfam" id="PF13376">
    <property type="entry name" value="OmdA"/>
    <property type="match status" value="1"/>
</dbReference>
<evidence type="ECO:0000313" key="2">
    <source>
        <dbReference type="Proteomes" id="UP000008460"/>
    </source>
</evidence>
<gene>
    <name evidence="1" type="ordered locus">Celf_3572</name>
</gene>
<sequence>MSVMSRLDDAPQLHAETLEQWRDWLVAHHADTAGVWLVSWKRATGRPAVPYEAAVEEALTVGWIDATKRSLDDERSAQFFAPRKPGSGWARTNKARLARLDAEGRMLPPGTAVVEAAKADGSWTLLDDVEALVVPPDLEAALDALPGARAHWDAFPPSARRLHLLRVVEVRRPETRAARVAEIARRAAQGERTYR</sequence>
<dbReference type="STRING" id="590998.Celf_3572"/>